<proteinExistence type="predicted"/>
<dbReference type="AlphaFoldDB" id="A0A284QRW4"/>
<evidence type="ECO:0000313" key="1">
    <source>
        <dbReference type="EMBL" id="SJK99206.1"/>
    </source>
</evidence>
<keyword evidence="2" id="KW-1185">Reference proteome</keyword>
<reference evidence="2" key="1">
    <citation type="journal article" date="2017" name="Nat. Ecol. Evol.">
        <title>Genome expansion and lineage-specific genetic innovations in the forest pathogenic fungi Armillaria.</title>
        <authorList>
            <person name="Sipos G."/>
            <person name="Prasanna A.N."/>
            <person name="Walter M.C."/>
            <person name="O'Connor E."/>
            <person name="Balint B."/>
            <person name="Krizsan K."/>
            <person name="Kiss B."/>
            <person name="Hess J."/>
            <person name="Varga T."/>
            <person name="Slot J."/>
            <person name="Riley R."/>
            <person name="Boka B."/>
            <person name="Rigling D."/>
            <person name="Barry K."/>
            <person name="Lee J."/>
            <person name="Mihaltcheva S."/>
            <person name="LaButti K."/>
            <person name="Lipzen A."/>
            <person name="Waldron R."/>
            <person name="Moloney N.M."/>
            <person name="Sperisen C."/>
            <person name="Kredics L."/>
            <person name="Vagvoelgyi C."/>
            <person name="Patrignani A."/>
            <person name="Fitzpatrick D."/>
            <person name="Nagy I."/>
            <person name="Doyle S."/>
            <person name="Anderson J.B."/>
            <person name="Grigoriev I.V."/>
            <person name="Gueldener U."/>
            <person name="Muensterkoetter M."/>
            <person name="Nagy L.G."/>
        </authorList>
    </citation>
    <scope>NUCLEOTIDE SEQUENCE [LARGE SCALE GENOMIC DNA]</scope>
    <source>
        <strain evidence="2">C18/9</strain>
    </source>
</reference>
<dbReference type="Proteomes" id="UP000219338">
    <property type="component" value="Unassembled WGS sequence"/>
</dbReference>
<evidence type="ECO:0000313" key="2">
    <source>
        <dbReference type="Proteomes" id="UP000219338"/>
    </source>
</evidence>
<sequence>MTLGIKTLHGVDADNPCYLSRTLEVTFNVQTFKAKALPSRAPLLDLGCRGLIGSGEGASSSTVNCWSVRNLRLCLLGCYCWHRRLRFYRFTNPAPRS</sequence>
<gene>
    <name evidence="1" type="ORF">ARMOST_02497</name>
</gene>
<organism evidence="1 2">
    <name type="scientific">Armillaria ostoyae</name>
    <name type="common">Armillaria root rot fungus</name>
    <dbReference type="NCBI Taxonomy" id="47428"/>
    <lineage>
        <taxon>Eukaryota</taxon>
        <taxon>Fungi</taxon>
        <taxon>Dikarya</taxon>
        <taxon>Basidiomycota</taxon>
        <taxon>Agaricomycotina</taxon>
        <taxon>Agaricomycetes</taxon>
        <taxon>Agaricomycetidae</taxon>
        <taxon>Agaricales</taxon>
        <taxon>Marasmiineae</taxon>
        <taxon>Physalacriaceae</taxon>
        <taxon>Armillaria</taxon>
    </lineage>
</organism>
<name>A0A284QRW4_ARMOS</name>
<dbReference type="EMBL" id="FUEG01000002">
    <property type="protein sequence ID" value="SJK99206.1"/>
    <property type="molecule type" value="Genomic_DNA"/>
</dbReference>
<accession>A0A284QRW4</accession>
<protein>
    <submittedName>
        <fullName evidence="1">Uncharacterized protein</fullName>
    </submittedName>
</protein>